<reference evidence="4" key="1">
    <citation type="submission" date="2025-08" db="UniProtKB">
        <authorList>
            <consortium name="RefSeq"/>
        </authorList>
    </citation>
    <scope>IDENTIFICATION</scope>
</reference>
<dbReference type="Proteomes" id="UP000694845">
    <property type="component" value="Unplaced"/>
</dbReference>
<proteinExistence type="predicted"/>
<organism evidence="3 4">
    <name type="scientific">Acanthaster planci</name>
    <name type="common">Crown-of-thorns starfish</name>
    <dbReference type="NCBI Taxonomy" id="133434"/>
    <lineage>
        <taxon>Eukaryota</taxon>
        <taxon>Metazoa</taxon>
        <taxon>Echinodermata</taxon>
        <taxon>Eleutherozoa</taxon>
        <taxon>Asterozoa</taxon>
        <taxon>Asteroidea</taxon>
        <taxon>Valvatacea</taxon>
        <taxon>Valvatida</taxon>
        <taxon>Acanthasteridae</taxon>
        <taxon>Acanthaster</taxon>
    </lineage>
</organism>
<feature type="transmembrane region" description="Helical" evidence="2">
    <location>
        <begin position="165"/>
        <end position="190"/>
    </location>
</feature>
<dbReference type="OMA" id="YEVANEQ"/>
<evidence type="ECO:0000313" key="3">
    <source>
        <dbReference type="Proteomes" id="UP000694845"/>
    </source>
</evidence>
<protein>
    <submittedName>
        <fullName evidence="4">Uncharacterized protein LOC110989907 isoform X1</fullName>
    </submittedName>
</protein>
<name>A0A8B7ZYX3_ACAPL</name>
<gene>
    <name evidence="4" type="primary">LOC110989907</name>
</gene>
<dbReference type="GeneID" id="110989907"/>
<dbReference type="RefSeq" id="XP_022110297.1">
    <property type="nucleotide sequence ID" value="XM_022254605.1"/>
</dbReference>
<evidence type="ECO:0000256" key="1">
    <source>
        <dbReference type="SAM" id="MobiDB-lite"/>
    </source>
</evidence>
<keyword evidence="2" id="KW-0472">Membrane</keyword>
<keyword evidence="2" id="KW-1133">Transmembrane helix</keyword>
<accession>A0A8B7ZYX3</accession>
<keyword evidence="2" id="KW-0812">Transmembrane</keyword>
<feature type="region of interest" description="Disordered" evidence="1">
    <location>
        <begin position="270"/>
        <end position="308"/>
    </location>
</feature>
<feature type="compositionally biased region" description="Polar residues" evidence="1">
    <location>
        <begin position="273"/>
        <end position="289"/>
    </location>
</feature>
<feature type="transmembrane region" description="Helical" evidence="2">
    <location>
        <begin position="21"/>
        <end position="42"/>
    </location>
</feature>
<evidence type="ECO:0000313" key="4">
    <source>
        <dbReference type="RefSeq" id="XP_022110297.1"/>
    </source>
</evidence>
<dbReference type="OrthoDB" id="10581664at2759"/>
<keyword evidence="3" id="KW-1185">Reference proteome</keyword>
<dbReference type="AlphaFoldDB" id="A0A8B7ZYX3"/>
<feature type="region of interest" description="Disordered" evidence="1">
    <location>
        <begin position="201"/>
        <end position="229"/>
    </location>
</feature>
<dbReference type="KEGG" id="aplc:110989907"/>
<evidence type="ECO:0000256" key="2">
    <source>
        <dbReference type="SAM" id="Phobius"/>
    </source>
</evidence>
<sequence length="435" mass="47882">MARFSLYRDKFENMKGTYLSIAFLVVMLRLTVLQVLLTVGMFSTECRANDEKQKLPSELVNLSTMIRHQLCTRQNSCPDEEGMDLCAHLCNPFHCFTDIPDEDPCMTFKQTFVCGYDDAVVCSDEFGTCIHESSKSLCACKIPSGWSRKLDSSCKDDSLAPGLGVASLTAACILAVILLILVVTVSCCLWKRGLPCSRSNKRSARRESEEMVSKGINADEQAPDQPVPDQAEYSYAYGHRSWAPADHPRVGIKPDLDELQDDHYYSRLKLTDSTKSTPGQENAQSSTCPVSGKEDHLKYSGDGGTYEGPANGGVKAGYVNAQSEEGAQNQSSGYEVAQVQRPSDFALGQSNLISPSTDERMNRDSGYEIATVKPVLGAGDKHHSYVTLEPPTEILSQSKVSGYEEVTQVWVILEELSDYDHLQRPGSHIQIDGTN</sequence>